<dbReference type="EMBL" id="JBHSBL010000033">
    <property type="protein sequence ID" value="MFC4072261.1"/>
    <property type="molecule type" value="Genomic_DNA"/>
</dbReference>
<evidence type="ECO:0000313" key="1">
    <source>
        <dbReference type="EMBL" id="MFC4072261.1"/>
    </source>
</evidence>
<dbReference type="RefSeq" id="WP_378073143.1">
    <property type="nucleotide sequence ID" value="NZ_JBHSBL010000033.1"/>
</dbReference>
<dbReference type="PANTHER" id="PTHR12697">
    <property type="entry name" value="PBS LYASE HEAT-LIKE PROTEIN"/>
    <property type="match status" value="1"/>
</dbReference>
<organism evidence="1 2">
    <name type="scientific">Actinoplanes subglobosus</name>
    <dbReference type="NCBI Taxonomy" id="1547892"/>
    <lineage>
        <taxon>Bacteria</taxon>
        <taxon>Bacillati</taxon>
        <taxon>Actinomycetota</taxon>
        <taxon>Actinomycetes</taxon>
        <taxon>Micromonosporales</taxon>
        <taxon>Micromonosporaceae</taxon>
        <taxon>Actinoplanes</taxon>
    </lineage>
</organism>
<dbReference type="InterPro" id="IPR011989">
    <property type="entry name" value="ARM-like"/>
</dbReference>
<dbReference type="Proteomes" id="UP001595867">
    <property type="component" value="Unassembled WGS sequence"/>
</dbReference>
<reference evidence="2" key="1">
    <citation type="journal article" date="2019" name="Int. J. Syst. Evol. Microbiol.">
        <title>The Global Catalogue of Microorganisms (GCM) 10K type strain sequencing project: providing services to taxonomists for standard genome sequencing and annotation.</title>
        <authorList>
            <consortium name="The Broad Institute Genomics Platform"/>
            <consortium name="The Broad Institute Genome Sequencing Center for Infectious Disease"/>
            <person name="Wu L."/>
            <person name="Ma J."/>
        </authorList>
    </citation>
    <scope>NUCLEOTIDE SEQUENCE [LARGE SCALE GENOMIC DNA]</scope>
    <source>
        <strain evidence="2">TBRC 5832</strain>
    </source>
</reference>
<dbReference type="Gene3D" id="1.25.10.10">
    <property type="entry name" value="Leucine-rich Repeat Variant"/>
    <property type="match status" value="1"/>
</dbReference>
<accession>A0ABV8J7Y3</accession>
<proteinExistence type="predicted"/>
<protein>
    <submittedName>
        <fullName evidence="1">HEAT repeat domain-containing protein</fullName>
    </submittedName>
</protein>
<evidence type="ECO:0000313" key="2">
    <source>
        <dbReference type="Proteomes" id="UP001595867"/>
    </source>
</evidence>
<name>A0ABV8J7Y3_9ACTN</name>
<dbReference type="Pfam" id="PF13646">
    <property type="entry name" value="HEAT_2"/>
    <property type="match status" value="1"/>
</dbReference>
<dbReference type="InterPro" id="IPR016024">
    <property type="entry name" value="ARM-type_fold"/>
</dbReference>
<gene>
    <name evidence="1" type="ORF">ACFO0C_45640</name>
</gene>
<dbReference type="PANTHER" id="PTHR12697:SF5">
    <property type="entry name" value="DEOXYHYPUSINE HYDROXYLASE"/>
    <property type="match status" value="1"/>
</dbReference>
<dbReference type="SUPFAM" id="SSF48371">
    <property type="entry name" value="ARM repeat"/>
    <property type="match status" value="1"/>
</dbReference>
<keyword evidence="2" id="KW-1185">Reference proteome</keyword>
<comment type="caution">
    <text evidence="1">The sequence shown here is derived from an EMBL/GenBank/DDBJ whole genome shotgun (WGS) entry which is preliminary data.</text>
</comment>
<sequence>MESAPSEAFAEALHTQDEDRRWELVRHLHRHGGREALELATRWAAHPDPAHRCLAADVLAQLGVAPGRPAAGSPFRQESLAVLLSMVRAETDPDVLYAITVGFGHIGDERAVEPLIRLHRHPDADVRHGVAFGLLGRPEPAALDTLITLSADEDAEVRDWATFGLARQTDADFPRLRDALAARLDDEDPDTRAEAVHGLAARGDERVTRQEDSA</sequence>